<dbReference type="STRING" id="741276.A0A2S5B6C2"/>
<sequence length="277" mass="30629">MSDEQHTPCPACFQGYRMDGTPKGTMEKLGGLEYYYSPGKPDQKDKAIVIGVDMFGFGVPNCKIIADWFAEKTGWPVFVPDLLEGDHIDPASLGSNLDALEEPMAKKPFLTRMAITLGAVWTFGYKIGPRFLARHSMGHVVPLAEKFCHDLEKEKGFKSLGYVGYCFGGTVSVFLAKADSAVDALVCFHPGGPKPAEWANIAKPFLLVLPEEDFAFDRSKSTVLPMLEKVPVETKVIDDNPGTTHGFGCRPNMAKPQIRQAFERGLEHTKDWFEAHL</sequence>
<organism evidence="2 3">
    <name type="scientific">Rhodotorula taiwanensis</name>
    <dbReference type="NCBI Taxonomy" id="741276"/>
    <lineage>
        <taxon>Eukaryota</taxon>
        <taxon>Fungi</taxon>
        <taxon>Dikarya</taxon>
        <taxon>Basidiomycota</taxon>
        <taxon>Pucciniomycotina</taxon>
        <taxon>Microbotryomycetes</taxon>
        <taxon>Sporidiobolales</taxon>
        <taxon>Sporidiobolaceae</taxon>
        <taxon>Rhodotorula</taxon>
    </lineage>
</organism>
<accession>A0A2S5B6C2</accession>
<evidence type="ECO:0000313" key="3">
    <source>
        <dbReference type="Proteomes" id="UP000237144"/>
    </source>
</evidence>
<dbReference type="GO" id="GO:0016787">
    <property type="term" value="F:hydrolase activity"/>
    <property type="evidence" value="ECO:0007669"/>
    <property type="project" value="InterPro"/>
</dbReference>
<comment type="caution">
    <text evidence="2">The sequence shown here is derived from an EMBL/GenBank/DDBJ whole genome shotgun (WGS) entry which is preliminary data.</text>
</comment>
<evidence type="ECO:0000259" key="1">
    <source>
        <dbReference type="Pfam" id="PF01738"/>
    </source>
</evidence>
<dbReference type="OrthoDB" id="17560at2759"/>
<proteinExistence type="predicted"/>
<dbReference type="AlphaFoldDB" id="A0A2S5B6C2"/>
<dbReference type="PANTHER" id="PTHR17630:SF44">
    <property type="entry name" value="PROTEIN AIM2"/>
    <property type="match status" value="1"/>
</dbReference>
<protein>
    <recommendedName>
        <fullName evidence="1">Dienelactone hydrolase domain-containing protein</fullName>
    </recommendedName>
</protein>
<dbReference type="Gene3D" id="3.40.50.1820">
    <property type="entry name" value="alpha/beta hydrolase"/>
    <property type="match status" value="1"/>
</dbReference>
<dbReference type="InterPro" id="IPR029058">
    <property type="entry name" value="AB_hydrolase_fold"/>
</dbReference>
<gene>
    <name evidence="2" type="ORF">BMF94_4634</name>
</gene>
<reference evidence="2 3" key="1">
    <citation type="journal article" date="2018" name="Front. Microbiol.">
        <title>Prospects for Fungal Bioremediation of Acidic Radioactive Waste Sites: Characterization and Genome Sequence of Rhodotorula taiwanensis MD1149.</title>
        <authorList>
            <person name="Tkavc R."/>
            <person name="Matrosova V.Y."/>
            <person name="Grichenko O.E."/>
            <person name="Gostincar C."/>
            <person name="Volpe R.P."/>
            <person name="Klimenkova P."/>
            <person name="Gaidamakova E.K."/>
            <person name="Zhou C.E."/>
            <person name="Stewart B.J."/>
            <person name="Lyman M.G."/>
            <person name="Malfatti S.A."/>
            <person name="Rubinfeld B."/>
            <person name="Courtot M."/>
            <person name="Singh J."/>
            <person name="Dalgard C.L."/>
            <person name="Hamilton T."/>
            <person name="Frey K.G."/>
            <person name="Gunde-Cimerman N."/>
            <person name="Dugan L."/>
            <person name="Daly M.J."/>
        </authorList>
    </citation>
    <scope>NUCLEOTIDE SEQUENCE [LARGE SCALE GENOMIC DNA]</scope>
    <source>
        <strain evidence="2 3">MD1149</strain>
    </source>
</reference>
<dbReference type="InterPro" id="IPR002925">
    <property type="entry name" value="Dienelactn_hydro"/>
</dbReference>
<dbReference type="Proteomes" id="UP000237144">
    <property type="component" value="Unassembled WGS sequence"/>
</dbReference>
<dbReference type="SUPFAM" id="SSF53474">
    <property type="entry name" value="alpha/beta-Hydrolases"/>
    <property type="match status" value="1"/>
</dbReference>
<dbReference type="Pfam" id="PF01738">
    <property type="entry name" value="DLH"/>
    <property type="match status" value="1"/>
</dbReference>
<dbReference type="EMBL" id="PJQD01000050">
    <property type="protein sequence ID" value="POY72332.1"/>
    <property type="molecule type" value="Genomic_DNA"/>
</dbReference>
<dbReference type="PANTHER" id="PTHR17630">
    <property type="entry name" value="DIENELACTONE HYDROLASE"/>
    <property type="match status" value="1"/>
</dbReference>
<keyword evidence="3" id="KW-1185">Reference proteome</keyword>
<name>A0A2S5B6C2_9BASI</name>
<feature type="domain" description="Dienelactone hydrolase" evidence="1">
    <location>
        <begin position="35"/>
        <end position="276"/>
    </location>
</feature>
<evidence type="ECO:0000313" key="2">
    <source>
        <dbReference type="EMBL" id="POY72332.1"/>
    </source>
</evidence>